<keyword evidence="4" id="KW-0805">Transcription regulation</keyword>
<evidence type="ECO:0000256" key="2">
    <source>
        <dbReference type="ARBA" id="ARBA00022771"/>
    </source>
</evidence>
<dbReference type="Pfam" id="PF00105">
    <property type="entry name" value="zf-C4"/>
    <property type="match status" value="1"/>
</dbReference>
<dbReference type="PROSITE" id="PS51030">
    <property type="entry name" value="NUCLEAR_REC_DBD_2"/>
    <property type="match status" value="1"/>
</dbReference>
<dbReference type="AlphaFoldDB" id="A0ABD2Q9V5"/>
<keyword evidence="3" id="KW-0862">Zinc</keyword>
<evidence type="ECO:0000313" key="11">
    <source>
        <dbReference type="EMBL" id="KAL3316343.1"/>
    </source>
</evidence>
<sequence length="168" mass="18447">MKSCEESSLSMRPSSTDKSLGHYAQLPTSSSRSSTNSSPENSLTHQEDPSKDELTSGWDISAIISAATKKRRSSTAFPDASPGGPINPKMPRDRILYTCKSRAGEEAACKIDKSHRNQCRACRLKKCLEAGMNKDGELQKRCSGAANKLRFDSNTVRLKRHLTLNCLV</sequence>
<dbReference type="GO" id="GO:0008270">
    <property type="term" value="F:zinc ion binding"/>
    <property type="evidence" value="ECO:0007669"/>
    <property type="project" value="UniProtKB-KW"/>
</dbReference>
<reference evidence="11 12" key="1">
    <citation type="submission" date="2024-11" db="EMBL/GenBank/DDBJ databases">
        <title>Adaptive evolution of stress response genes in parasites aligns with host niche diversity.</title>
        <authorList>
            <person name="Hahn C."/>
            <person name="Resl P."/>
        </authorList>
    </citation>
    <scope>NUCLEOTIDE SEQUENCE [LARGE SCALE GENOMIC DNA]</scope>
    <source>
        <strain evidence="11">EGGRZ-B1_66</strain>
        <tissue evidence="11">Body</tissue>
    </source>
</reference>
<name>A0ABD2Q9V5_9PLAT</name>
<dbReference type="Proteomes" id="UP001626550">
    <property type="component" value="Unassembled WGS sequence"/>
</dbReference>
<evidence type="ECO:0000313" key="12">
    <source>
        <dbReference type="Proteomes" id="UP001626550"/>
    </source>
</evidence>
<dbReference type="InterPro" id="IPR050200">
    <property type="entry name" value="Nuclear_hormone_rcpt_NR3"/>
</dbReference>
<keyword evidence="1" id="KW-0479">Metal-binding</keyword>
<evidence type="ECO:0000256" key="6">
    <source>
        <dbReference type="ARBA" id="ARBA00023163"/>
    </source>
</evidence>
<dbReference type="PANTHER" id="PTHR48092">
    <property type="entry name" value="KNIRPS-RELATED PROTEIN-RELATED"/>
    <property type="match status" value="1"/>
</dbReference>
<evidence type="ECO:0000256" key="9">
    <source>
        <dbReference type="SAM" id="MobiDB-lite"/>
    </source>
</evidence>
<feature type="compositionally biased region" description="Low complexity" evidence="9">
    <location>
        <begin position="27"/>
        <end position="42"/>
    </location>
</feature>
<feature type="region of interest" description="Disordered" evidence="9">
    <location>
        <begin position="1"/>
        <end position="92"/>
    </location>
</feature>
<evidence type="ECO:0000256" key="4">
    <source>
        <dbReference type="ARBA" id="ARBA00023015"/>
    </source>
</evidence>
<evidence type="ECO:0000256" key="1">
    <source>
        <dbReference type="ARBA" id="ARBA00022723"/>
    </source>
</evidence>
<keyword evidence="5" id="KW-0238">DNA-binding</keyword>
<evidence type="ECO:0000259" key="10">
    <source>
        <dbReference type="PROSITE" id="PS51030"/>
    </source>
</evidence>
<dbReference type="InterPro" id="IPR001628">
    <property type="entry name" value="Znf_hrmn_rcpt"/>
</dbReference>
<feature type="compositionally biased region" description="Polar residues" evidence="9">
    <location>
        <begin position="1"/>
        <end position="18"/>
    </location>
</feature>
<dbReference type="Gene3D" id="3.30.50.10">
    <property type="entry name" value="Erythroid Transcription Factor GATA-1, subunit A"/>
    <property type="match status" value="1"/>
</dbReference>
<evidence type="ECO:0000256" key="5">
    <source>
        <dbReference type="ARBA" id="ARBA00023125"/>
    </source>
</evidence>
<keyword evidence="7" id="KW-0675">Receptor</keyword>
<dbReference type="SMART" id="SM00399">
    <property type="entry name" value="ZnF_C4"/>
    <property type="match status" value="1"/>
</dbReference>
<dbReference type="SUPFAM" id="SSF57716">
    <property type="entry name" value="Glucocorticoid receptor-like (DNA-binding domain)"/>
    <property type="match status" value="1"/>
</dbReference>
<feature type="domain" description="Nuclear receptor" evidence="10">
    <location>
        <begin position="97"/>
        <end position="139"/>
    </location>
</feature>
<proteinExistence type="predicted"/>
<keyword evidence="8" id="KW-0539">Nucleus</keyword>
<organism evidence="11 12">
    <name type="scientific">Cichlidogyrus casuarinus</name>
    <dbReference type="NCBI Taxonomy" id="1844966"/>
    <lineage>
        <taxon>Eukaryota</taxon>
        <taxon>Metazoa</taxon>
        <taxon>Spiralia</taxon>
        <taxon>Lophotrochozoa</taxon>
        <taxon>Platyhelminthes</taxon>
        <taxon>Monogenea</taxon>
        <taxon>Monopisthocotylea</taxon>
        <taxon>Dactylogyridea</taxon>
        <taxon>Ancyrocephalidae</taxon>
        <taxon>Cichlidogyrus</taxon>
    </lineage>
</organism>
<keyword evidence="12" id="KW-1185">Reference proteome</keyword>
<dbReference type="InterPro" id="IPR013088">
    <property type="entry name" value="Znf_NHR/GATA"/>
</dbReference>
<evidence type="ECO:0000256" key="8">
    <source>
        <dbReference type="ARBA" id="ARBA00023242"/>
    </source>
</evidence>
<evidence type="ECO:0000256" key="3">
    <source>
        <dbReference type="ARBA" id="ARBA00022833"/>
    </source>
</evidence>
<protein>
    <recommendedName>
        <fullName evidence="10">Nuclear receptor domain-containing protein</fullName>
    </recommendedName>
</protein>
<comment type="caution">
    <text evidence="11">The sequence shown here is derived from an EMBL/GenBank/DDBJ whole genome shotgun (WGS) entry which is preliminary data.</text>
</comment>
<keyword evidence="6" id="KW-0804">Transcription</keyword>
<accession>A0ABD2Q9V5</accession>
<dbReference type="GO" id="GO:0003677">
    <property type="term" value="F:DNA binding"/>
    <property type="evidence" value="ECO:0007669"/>
    <property type="project" value="UniProtKB-KW"/>
</dbReference>
<evidence type="ECO:0000256" key="7">
    <source>
        <dbReference type="ARBA" id="ARBA00023170"/>
    </source>
</evidence>
<feature type="compositionally biased region" description="Basic and acidic residues" evidence="9">
    <location>
        <begin position="45"/>
        <end position="54"/>
    </location>
</feature>
<dbReference type="EMBL" id="JBJKFK010000556">
    <property type="protein sequence ID" value="KAL3316343.1"/>
    <property type="molecule type" value="Genomic_DNA"/>
</dbReference>
<keyword evidence="2" id="KW-0863">Zinc-finger</keyword>
<gene>
    <name evidence="11" type="ORF">Ciccas_005016</name>
</gene>